<dbReference type="InterPro" id="IPR003151">
    <property type="entry name" value="PIK-rel_kinase_FAT"/>
</dbReference>
<dbReference type="Proteomes" id="UP000007241">
    <property type="component" value="Unassembled WGS sequence"/>
</dbReference>
<dbReference type="PANTHER" id="PTHR11139:SF68">
    <property type="entry name" value="DNA-DEPENDENT PROTEIN KINASE CATALYTIC SUBUNIT"/>
    <property type="match status" value="1"/>
</dbReference>
<comment type="subcellular location">
    <subcellularLocation>
        <location evidence="1">Nucleus</location>
        <location evidence="1">Nucleolus</location>
    </subcellularLocation>
</comment>
<dbReference type="OMA" id="PSPMCRE"/>
<evidence type="ECO:0000256" key="3">
    <source>
        <dbReference type="ARBA" id="ARBA00018077"/>
    </source>
</evidence>
<dbReference type="InterPro" id="IPR050517">
    <property type="entry name" value="DDR_Repair_Kinase"/>
</dbReference>
<dbReference type="HOGENOM" id="CLU_224534_0_0_1"/>
<dbReference type="Pfam" id="PF20502">
    <property type="entry name" value="DNAPKcs_CC1-2"/>
    <property type="match status" value="2"/>
</dbReference>
<dbReference type="GO" id="GO:0005730">
    <property type="term" value="C:nucleolus"/>
    <property type="evidence" value="ECO:0007669"/>
    <property type="project" value="UniProtKB-SubCell"/>
</dbReference>
<feature type="domain" description="FATC" evidence="17">
    <location>
        <begin position="3841"/>
        <end position="3873"/>
    </location>
</feature>
<keyword evidence="9" id="KW-0418">Kinase</keyword>
<accession>F4PB28</accession>
<keyword evidence="5" id="KW-0597">Phosphoprotein</keyword>
<keyword evidence="11" id="KW-0234">DNA repair</keyword>
<dbReference type="PROSITE" id="PS51190">
    <property type="entry name" value="FATC"/>
    <property type="match status" value="1"/>
</dbReference>
<keyword evidence="7" id="KW-0547">Nucleotide-binding</keyword>
<dbReference type="GO" id="GO:0035556">
    <property type="term" value="P:intracellular signal transduction"/>
    <property type="evidence" value="ECO:0007669"/>
    <property type="project" value="UniProtKB-ARBA"/>
</dbReference>
<dbReference type="Pfam" id="PF00454">
    <property type="entry name" value="PI3_PI4_kinase"/>
    <property type="match status" value="1"/>
</dbReference>
<keyword evidence="10" id="KW-0067">ATP-binding</keyword>
<evidence type="ECO:0000256" key="1">
    <source>
        <dbReference type="ARBA" id="ARBA00004604"/>
    </source>
</evidence>
<dbReference type="GO" id="GO:0004677">
    <property type="term" value="F:DNA-dependent protein kinase activity"/>
    <property type="evidence" value="ECO:0007669"/>
    <property type="project" value="InterPro"/>
</dbReference>
<evidence type="ECO:0000259" key="16">
    <source>
        <dbReference type="PROSITE" id="PS51189"/>
    </source>
</evidence>
<dbReference type="GO" id="GO:0006303">
    <property type="term" value="P:double-strand break repair via nonhomologous end joining"/>
    <property type="evidence" value="ECO:0007669"/>
    <property type="project" value="InterPro"/>
</dbReference>
<feature type="domain" description="FAT" evidence="16">
    <location>
        <begin position="2757"/>
        <end position="3293"/>
    </location>
</feature>
<dbReference type="OrthoDB" id="381190at2759"/>
<dbReference type="Pfam" id="PF02259">
    <property type="entry name" value="FAT"/>
    <property type="match status" value="1"/>
</dbReference>
<dbReference type="GO" id="GO:0004674">
    <property type="term" value="F:protein serine/threonine kinase activity"/>
    <property type="evidence" value="ECO:0000318"/>
    <property type="project" value="GO_Central"/>
</dbReference>
<evidence type="ECO:0000259" key="15">
    <source>
        <dbReference type="PROSITE" id="PS50290"/>
    </source>
</evidence>
<dbReference type="InterPro" id="IPR003152">
    <property type="entry name" value="FATC_dom"/>
</dbReference>
<keyword evidence="12" id="KW-0539">Nucleus</keyword>
<dbReference type="GO" id="GO:0005634">
    <property type="term" value="C:nucleus"/>
    <property type="evidence" value="ECO:0000318"/>
    <property type="project" value="GO_Central"/>
</dbReference>
<comment type="catalytic activity">
    <reaction evidence="13">
        <text>L-threonyl-[protein] + ATP = O-phospho-L-threonyl-[protein] + ADP + H(+)</text>
        <dbReference type="Rhea" id="RHEA:46608"/>
        <dbReference type="Rhea" id="RHEA-COMP:11060"/>
        <dbReference type="Rhea" id="RHEA-COMP:11605"/>
        <dbReference type="ChEBI" id="CHEBI:15378"/>
        <dbReference type="ChEBI" id="CHEBI:30013"/>
        <dbReference type="ChEBI" id="CHEBI:30616"/>
        <dbReference type="ChEBI" id="CHEBI:61977"/>
        <dbReference type="ChEBI" id="CHEBI:456216"/>
        <dbReference type="EC" id="2.7.11.1"/>
    </reaction>
</comment>
<dbReference type="InterPro" id="IPR014009">
    <property type="entry name" value="PIK_FAT"/>
</dbReference>
<dbReference type="GeneID" id="18240935"/>
<dbReference type="GO" id="GO:0005524">
    <property type="term" value="F:ATP binding"/>
    <property type="evidence" value="ECO:0007669"/>
    <property type="project" value="UniProtKB-KW"/>
</dbReference>
<dbReference type="GO" id="GO:0000723">
    <property type="term" value="P:telomere maintenance"/>
    <property type="evidence" value="ECO:0000318"/>
    <property type="project" value="GO_Central"/>
</dbReference>
<dbReference type="Pfam" id="PF20500">
    <property type="entry name" value="DNA-PKcs_N"/>
    <property type="match status" value="1"/>
</dbReference>
<evidence type="ECO:0000256" key="6">
    <source>
        <dbReference type="ARBA" id="ARBA00022679"/>
    </source>
</evidence>
<dbReference type="PROSITE" id="PS51189">
    <property type="entry name" value="FAT"/>
    <property type="match status" value="1"/>
</dbReference>
<dbReference type="SUPFAM" id="SSF48371">
    <property type="entry name" value="ARM repeat"/>
    <property type="match status" value="2"/>
</dbReference>
<dbReference type="SMART" id="SM00146">
    <property type="entry name" value="PI3Kc"/>
    <property type="match status" value="1"/>
</dbReference>
<dbReference type="EMBL" id="GL882891">
    <property type="protein sequence ID" value="EGF77650.1"/>
    <property type="molecule type" value="Genomic_DNA"/>
</dbReference>
<keyword evidence="8" id="KW-0227">DNA damage</keyword>
<dbReference type="STRING" id="684364.F4PB28"/>
<reference evidence="18 19" key="1">
    <citation type="submission" date="2009-12" db="EMBL/GenBank/DDBJ databases">
        <title>The draft genome of Batrachochytrium dendrobatidis.</title>
        <authorList>
            <consortium name="US DOE Joint Genome Institute (JGI-PGF)"/>
            <person name="Kuo A."/>
            <person name="Salamov A."/>
            <person name="Schmutz J."/>
            <person name="Lucas S."/>
            <person name="Pitluck S."/>
            <person name="Rosenblum E."/>
            <person name="Stajich J."/>
            <person name="Eisen M."/>
            <person name="Grigoriev I.V."/>
        </authorList>
    </citation>
    <scope>NUCLEOTIDE SEQUENCE [LARGE SCALE GENOMIC DNA]</scope>
    <source>
        <strain evidence="19">JAM81 / FGSC 10211</strain>
    </source>
</reference>
<evidence type="ECO:0000256" key="13">
    <source>
        <dbReference type="ARBA" id="ARBA00047899"/>
    </source>
</evidence>
<feature type="domain" description="PI3K/PI4K catalytic" evidence="15">
    <location>
        <begin position="3478"/>
        <end position="3789"/>
    </location>
</feature>
<dbReference type="SMART" id="SM01343">
    <property type="entry name" value="FATC"/>
    <property type="match status" value="1"/>
</dbReference>
<dbReference type="InParanoid" id="F4PB28"/>
<dbReference type="SMART" id="SM01344">
    <property type="entry name" value="NUC194"/>
    <property type="match status" value="1"/>
</dbReference>
<dbReference type="SUPFAM" id="SSF56112">
    <property type="entry name" value="Protein kinase-like (PK-like)"/>
    <property type="match status" value="1"/>
</dbReference>
<dbReference type="InterPro" id="IPR018936">
    <property type="entry name" value="PI3/4_kinase_CS"/>
</dbReference>
<dbReference type="PANTHER" id="PTHR11139">
    <property type="entry name" value="ATAXIA TELANGIECTASIA MUTATED ATM -RELATED"/>
    <property type="match status" value="1"/>
</dbReference>
<dbReference type="Pfam" id="PF02260">
    <property type="entry name" value="FATC"/>
    <property type="match status" value="1"/>
</dbReference>
<keyword evidence="6" id="KW-0808">Transferase</keyword>
<dbReference type="InterPro" id="IPR011009">
    <property type="entry name" value="Kinase-like_dom_sf"/>
</dbReference>
<evidence type="ECO:0000313" key="19">
    <source>
        <dbReference type="Proteomes" id="UP000007241"/>
    </source>
</evidence>
<evidence type="ECO:0000259" key="17">
    <source>
        <dbReference type="PROSITE" id="PS51190"/>
    </source>
</evidence>
<dbReference type="InterPro" id="IPR037706">
    <property type="entry name" value="DNA-PK_dom"/>
</dbReference>
<dbReference type="InterPro" id="IPR036940">
    <property type="entry name" value="PI3/4_kinase_cat_sf"/>
</dbReference>
<dbReference type="Gene3D" id="3.30.1010.10">
    <property type="entry name" value="Phosphatidylinositol 3-kinase Catalytic Subunit, Chain A, domain 4"/>
    <property type="match status" value="1"/>
</dbReference>
<protein>
    <recommendedName>
        <fullName evidence="3">DNA-dependent protein kinase catalytic subunit</fullName>
        <ecNumber evidence="2">2.7.11.1</ecNumber>
    </recommendedName>
</protein>
<dbReference type="Pfam" id="PF08163">
    <property type="entry name" value="DNAPKcs_CC3"/>
    <property type="match status" value="1"/>
</dbReference>
<evidence type="ECO:0000313" key="18">
    <source>
        <dbReference type="EMBL" id="EGF77650.1"/>
    </source>
</evidence>
<evidence type="ECO:0000256" key="5">
    <source>
        <dbReference type="ARBA" id="ARBA00022553"/>
    </source>
</evidence>
<dbReference type="GO" id="GO:0006302">
    <property type="term" value="P:double-strand break repair"/>
    <property type="evidence" value="ECO:0000318"/>
    <property type="project" value="GO_Central"/>
</dbReference>
<dbReference type="PROSITE" id="PS50290">
    <property type="entry name" value="PI3_4_KINASE_3"/>
    <property type="match status" value="1"/>
</dbReference>
<evidence type="ECO:0000256" key="4">
    <source>
        <dbReference type="ARBA" id="ARBA00022527"/>
    </source>
</evidence>
<evidence type="ECO:0000256" key="2">
    <source>
        <dbReference type="ARBA" id="ARBA00012513"/>
    </source>
</evidence>
<proteinExistence type="predicted"/>
<dbReference type="InterPro" id="IPR046804">
    <property type="entry name" value="DNA-PKcs_N"/>
</dbReference>
<evidence type="ECO:0000256" key="12">
    <source>
        <dbReference type="ARBA" id="ARBA00023242"/>
    </source>
</evidence>
<dbReference type="InterPro" id="IPR045581">
    <property type="entry name" value="DNAPKcs_CC5"/>
</dbReference>
<evidence type="ECO:0000256" key="11">
    <source>
        <dbReference type="ARBA" id="ARBA00023204"/>
    </source>
</evidence>
<gene>
    <name evidence="18" type="ORF">BATDEDRAFT_35970</name>
</gene>
<dbReference type="CDD" id="cd05172">
    <property type="entry name" value="PIKKc_DNA-PK"/>
    <property type="match status" value="1"/>
</dbReference>
<evidence type="ECO:0000256" key="14">
    <source>
        <dbReference type="ARBA" id="ARBA00048679"/>
    </source>
</evidence>
<keyword evidence="19" id="KW-1185">Reference proteome</keyword>
<dbReference type="InterPro" id="IPR016024">
    <property type="entry name" value="ARM-type_fold"/>
</dbReference>
<organism evidence="18 19">
    <name type="scientific">Batrachochytrium dendrobatidis (strain JAM81 / FGSC 10211)</name>
    <name type="common">Frog chytrid fungus</name>
    <dbReference type="NCBI Taxonomy" id="684364"/>
    <lineage>
        <taxon>Eukaryota</taxon>
        <taxon>Fungi</taxon>
        <taxon>Fungi incertae sedis</taxon>
        <taxon>Chytridiomycota</taxon>
        <taxon>Chytridiomycota incertae sedis</taxon>
        <taxon>Chytridiomycetes</taxon>
        <taxon>Rhizophydiales</taxon>
        <taxon>Rhizophydiales incertae sedis</taxon>
        <taxon>Batrachochytrium</taxon>
    </lineage>
</organism>
<dbReference type="RefSeq" id="XP_006681731.1">
    <property type="nucleotide sequence ID" value="XM_006681668.1"/>
</dbReference>
<dbReference type="InterPro" id="IPR012582">
    <property type="entry name" value="DNAPKcs_CC3"/>
</dbReference>
<dbReference type="Gene3D" id="1.10.1070.11">
    <property type="entry name" value="Phosphatidylinositol 3-/4-kinase, catalytic domain"/>
    <property type="match status" value="1"/>
</dbReference>
<evidence type="ECO:0000256" key="8">
    <source>
        <dbReference type="ARBA" id="ARBA00022763"/>
    </source>
</evidence>
<keyword evidence="4" id="KW-0723">Serine/threonine-protein kinase</keyword>
<comment type="catalytic activity">
    <reaction evidence="14">
        <text>L-seryl-[protein] + ATP = O-phospho-L-seryl-[protein] + ADP + H(+)</text>
        <dbReference type="Rhea" id="RHEA:17989"/>
        <dbReference type="Rhea" id="RHEA-COMP:9863"/>
        <dbReference type="Rhea" id="RHEA-COMP:11604"/>
        <dbReference type="ChEBI" id="CHEBI:15378"/>
        <dbReference type="ChEBI" id="CHEBI:29999"/>
        <dbReference type="ChEBI" id="CHEBI:30616"/>
        <dbReference type="ChEBI" id="CHEBI:83421"/>
        <dbReference type="ChEBI" id="CHEBI:456216"/>
        <dbReference type="EC" id="2.7.11.1"/>
    </reaction>
</comment>
<name>F4PB28_BATDJ</name>
<dbReference type="InterPro" id="IPR000403">
    <property type="entry name" value="PI3/4_kinase_cat_dom"/>
</dbReference>
<dbReference type="InterPro" id="IPR046803">
    <property type="entry name" value="DNAPKcs_CC1-2"/>
</dbReference>
<dbReference type="PROSITE" id="PS00916">
    <property type="entry name" value="PI3_4_KINASE_2"/>
    <property type="match status" value="1"/>
</dbReference>
<evidence type="ECO:0000256" key="7">
    <source>
        <dbReference type="ARBA" id="ARBA00022741"/>
    </source>
</evidence>
<evidence type="ECO:0000256" key="9">
    <source>
        <dbReference type="ARBA" id="ARBA00022777"/>
    </source>
</evidence>
<evidence type="ECO:0000256" key="10">
    <source>
        <dbReference type="ARBA" id="ARBA00022840"/>
    </source>
</evidence>
<dbReference type="Pfam" id="PF19704">
    <property type="entry name" value="DNAPKcs_CC5"/>
    <property type="match status" value="2"/>
</dbReference>
<dbReference type="EC" id="2.7.11.1" evidence="2"/>
<sequence length="3873" mass="441779">MISNQLQTLKKLLQALSQAIEPDESAIHFTFQQDSTSLAAEILTIVTTELTSDHHGKFIDTLASSLLFDPKTGVLRILRSSKGISRHDRAKVFIFNTLTAFIPKLGASSILPYAVQIITTCMAIFRSQDSSRVKLASFRPVEQILDLGIPHSTVDLSVDRLFEQYYMTYIQQYTKISLSVKGAILSILGLISKQYPHSIMEDWVEQLQRHLLKTIEKLFSTKRAGIDTQHIVGAMTGLNFYLFQFEFIKQEDLNLVYKCIKFVIHPIDNLTRYDLPKAGLQILINHSEMFADIFLKDWLVLYNCFECMSIHKNRDLSRLGLAAFVQFFKNISKALLQNCEGADEKLCFVSILSKFNYKLTTPNLSVSEVSLAIYGFGMLSHACKFFWGADEFTSLTKVIMQHGVQFYSNVESINEAHLLHIPSFLQAFSHICVEMDTIDSEFVHVVGMIVEVMLVYFPSIGAVVRNQCCKALLTFLWNLYSTHESLFTIWRHCVSRAIAFTLSDGSLQIKTSLLSATGTLKQEAYKEYLLFWNEILNTRSLMLENNIDPKSIEQFIDLMIDEIIHAVIAIPQKLDLSIKDTTMKSPIKHADAEYIFETQRTLQNSQSQLSDNEACAETDTFQIETKVVAVATHPKDHQVLINLVQFCKVFFLGKPKHRLSQWMLVFAETWIKHSRKHPLISGYYNMFTLCLKICIDTDFFSDTDQTRQHALDCKKMFCNYVAHVLRRMWAFKDDLLCSCLSLVLSAPFSILDISKMQDAMQTAFSMGTSYFPMAVVGLDALERWIKNSNVESWQSVLSHVLPSLVEYLSTSPNGTVQNTSNSHFFSKKFKLGMGAIQRDKLDSSLETSTIDHIDLNKIKRRVVLLLGRIGQYNRLLLDGKNFDVAISWNREKPPLLFFDVPYRETIARIYFDDIIPRISYLAEFSPNRKVKVAALELLYSLILLMLGRIAFGLGHVSDTRCKFHDIFEKVFPCILRIAVDVEPISRSLFQPLLLQIIRWLSIPENRKASETAVLFFACMDAATSDSATQRDFGSKSIAEFLFHFLKNPTDDMDEDSKDYSDVSTIFIRIYHLLDHHEPHKRLGACMIVGKIKHILQFNTQAATMFTFEMLYHSLYALRISDRDEVSDETVVSAQKAVESIAYIIVTRVDLFKNVDDLRRLFPGLESSDLLSLIKWLFGQFGSVDLNNLTLMKTRILHFKFVLQPLLDKNTMFDSLIYASPNYLTDQLLSPILQGNWRHDSALGRKWIQQLSVSLDSFTFLLKNDLLKPQLVTCQPMLINPLLQFVNVCSRFQTLSDLRNITHGDQSYVDAIALSVVKLFGLMNIVFSLQGSIEMHMTSDIWALVEEPMFKILTLAVFNPAVLGLDLLTDSIPNSFDHTDIGVSIRLESIVESTLDVFYRRLPMENRVKMLLSIASGIDPLALELLNLHECQSFAHYRMQFRGLSLLTRTLWMSELSNIGALHPLQRGLESLVFYSVKTDPGIIEITQNFLSMFTDLDVSKKAQHFYHWFQPVLDQSFATKFDEYAPFVKEFWASPQVHMVVLGMLDSLLSAPTDHVDAIQLLNKVLPQCIPLLESLFSHRNHEQTGIARLFFNRINSISNDTVMNHPDFLKLMTAELAFLLETRFSLAEKRDTIRHLARFSSIDKATENLMTQCIENIIQIQFPVSPNGIKALEGTDQYLQYVAVVENLLQGIEMHGSVLIAKVLFSHLCRDDNSIFTYKIQQGMNHMGTHLSDVKAHEFTDMCMQYLFDNSIMYNLRGNVVKDVLIPVLLGMSEAKLIAFFTKHVKSIMQSITSDVTLIMGDITRDLVIKASCFSLMEVAYLHIPHKELHHISGKVINAYTHPFPAANEKALSLALIKSAHSAKSEDVPILDPVDLAPIRLMYHRAAYGALSAVICKTQFKSEMYRVFLFSENPHKQERHWSNLIDLHQQVSFLCEFSKDVDFQSDKLNFSQTSNNQDVSNFQNGFPLFKRDLLDCVIRSLDGAARISTTALVDVGSMHVCAAQLLETFNQETSFHIRAFIVKVILMHSDYFEKFKTEFWKPLAQMLADETTFFGGFNSLVKDIISQLVLWSTNMDGSKVDLYDDSLESRYIIIKMMRVVCLHCGNQVRFEMLRNVALISHLIQCFSKRIVTPTDIIYDQLQLPKDTATKYDALSALYLCFAFSSNGLPIYSGVDIQTPGLSEGLFYKSIVTQLSSARKDIFIVAAELIGHTLENFKQESHTLLNYVACVVHKELQKTYLGEARDIDKFVVILNRISLKYPPILTDFGQSLLFILPQLFGSTKALCLETLVSCASSIPSMFIELCARDLLGLLSHRDDECQKFTLLILIELIPDLSVDDMEYFLKTIVPTFSTHPDQKCRQAYFLLILVIIQKLSSSIQENDSFLPDFHRTKKIRRDLVSEQTTAKTLTFRVADLLNHLHMCLLQGLDDTCDDICSEIANYVEKNIIGKVNLFDRTSILFESLYSSDTENSFVSYATRFLLGPSQHSAGYDTDLFSKSLKDGYFVDMPIDTSWINNTTIQPLFLSQENSDDLMDKVTEAYGVDSTTKSDDDTHWLFIQDTNSRRQFFSSSNFQMNSLFLHKLNQVKSTIDCQSTRAALKSLKRKHEERTVAEERAYFSKETACLKQNLIKAESLRKLAQNRKVKILCNYRTGKYPDVQIKCSSIIKPLEQLVQSDHEVSRFVFSKLVTSIWTTSDRKKSLPRTPSNQMQSTDVVKKDLQSVVSKLLIRSKFTSATFVGTMLRILYETPCTHIDPLLIVSASIKTGNENLGIMILEKSIQKNVAKKSIWTGIATLYRSIGDLSVYHGVYEAHFDFTKNTQDALYFSSISDYNAAKNIYETALSGPFDRISAEEAMQGFACETERIFSPTTELQQDYLELHHSFELGLVSILKDDYDQAWHYVNSSFSRFSDCFSALGMYSKLGKLKLLSSLQMITEVYDALTRLRDNSQFEILKQWSSRFPNPEDDIDIWGDLLLSREIVMSRWPKTGDKDTESIQIAVEKSHREMIRHAYNQQNFQLATLSISRMMPQTMSFHAPSILDGFLLNAARLNSVHISSFDKADIFCNLFANAHHYQKQILSLDDPVKTEFIIAESRCIWSILKQVVNHADIVGPRLLGNKKLLRVLAEKCNTFPENTASLGSLLNMLAFDGLNTAKQIMDQNLRRQATVAIAEQCDQVLRWIEAQDPNVLNWSVSKYEYAFLVIRLVISSMMYGNRSSRELFPRLLQLVELFPDTKKEFAVLCDGLAPWMLLRWISQLTAVLDKPYGDAVFLLLQRLSSIFPSAIVFPLQISATQYLFTAASTVTMEKVNGLLSFVSSPLTTTFIQELRRLTEPAHIFKDWMDHTELILNLKAEKRQTQLQSAFLEMKEYCIESHSNSCTGAKEFSKKHSIRILEICGLNGEQFLLKRTETWREIKLYYTQFIHGKEHFPQGSTQLKYYSPWLAMYGLDHYLEEGLMMPGQLERADGPVLTSNCTKILFFQTSILALGSLRRPKRLTCVGSNGKEYPFLVKGGDDLRLDQRVEHMFAMLNSILTSNPRSKKLDLSIRVYSVVPMTRTLGMLEWVNNTKPLRECMSDVTGFQTAFANADKQYMYGNVLMYANADDVAHMIQSLWMIMEKPFLKLFIQNLAASAEAYILIRSGFAKSWASLSIASYIMGIGDRHTENFLVDLKSGHVIGIDFGYAFGSATEVLPVPELVPFRLTRQIKEFMGPLGIHVLLEPPMVDVMTVLQEKKDMIMTSLDIFVKEPLMEWRKFAISQYKRNINRFGALTESSDIDTNSLNTPKWYPQQKLDVAARKLCGEHPSYIQLTELLWGHTDKPYLGRARDILVGNDTLAMRSQVGQQCADVREQVRCLIDQATDPNILGRAWRGWLPFC</sequence>